<evidence type="ECO:0000313" key="5">
    <source>
        <dbReference type="Proteomes" id="UP001431572"/>
    </source>
</evidence>
<dbReference type="SUPFAM" id="SSF55729">
    <property type="entry name" value="Acyl-CoA N-acyltransferases (Nat)"/>
    <property type="match status" value="1"/>
</dbReference>
<dbReference type="InterPro" id="IPR000182">
    <property type="entry name" value="GNAT_dom"/>
</dbReference>
<evidence type="ECO:0000259" key="1">
    <source>
        <dbReference type="PROSITE" id="PS51186"/>
    </source>
</evidence>
<accession>A0A8T7M7A0</accession>
<protein>
    <submittedName>
        <fullName evidence="2">GNAT family N-acetyltransferase</fullName>
    </submittedName>
</protein>
<dbReference type="Proteomes" id="UP001431572">
    <property type="component" value="Chromosome 2"/>
</dbReference>
<evidence type="ECO:0000313" key="4">
    <source>
        <dbReference type="Proteomes" id="UP000521676"/>
    </source>
</evidence>
<reference evidence="3" key="2">
    <citation type="journal article" date="2024" name="Nature">
        <title>Anoxygenic phototroph of the Chloroflexota uses a type I reaction centre.</title>
        <authorList>
            <person name="Tsuji J.M."/>
            <person name="Shaw N.A."/>
            <person name="Nagashima S."/>
            <person name="Venkiteswaran J.J."/>
            <person name="Schiff S.L."/>
            <person name="Watanabe T."/>
            <person name="Fukui M."/>
            <person name="Hanada S."/>
            <person name="Tank M."/>
            <person name="Neufeld J.D."/>
        </authorList>
    </citation>
    <scope>NUCLEOTIDE SEQUENCE</scope>
    <source>
        <strain evidence="3">L227-S17</strain>
    </source>
</reference>
<dbReference type="PROSITE" id="PS51186">
    <property type="entry name" value="GNAT"/>
    <property type="match status" value="1"/>
</dbReference>
<gene>
    <name evidence="2" type="ORF">HXX08_18870</name>
    <name evidence="3" type="ORF">OZ401_003455</name>
</gene>
<dbReference type="Gene3D" id="3.40.630.30">
    <property type="match status" value="1"/>
</dbReference>
<reference evidence="2 4" key="1">
    <citation type="submission" date="2020-06" db="EMBL/GenBank/DDBJ databases">
        <title>Anoxygenic phototrophic Chloroflexota member uses a Type I reaction center.</title>
        <authorList>
            <person name="Tsuji J.M."/>
            <person name="Shaw N.A."/>
            <person name="Nagashima S."/>
            <person name="Venkiteswaran J."/>
            <person name="Schiff S.L."/>
            <person name="Hanada S."/>
            <person name="Tank M."/>
            <person name="Neufeld J.D."/>
        </authorList>
    </citation>
    <scope>NUCLEOTIDE SEQUENCE [LARGE SCALE GENOMIC DNA]</scope>
    <source>
        <strain evidence="2">L227-S17</strain>
    </source>
</reference>
<dbReference type="EMBL" id="CP128400">
    <property type="protein sequence ID" value="WJW69825.1"/>
    <property type="molecule type" value="Genomic_DNA"/>
</dbReference>
<dbReference type="CDD" id="cd04301">
    <property type="entry name" value="NAT_SF"/>
    <property type="match status" value="1"/>
</dbReference>
<dbReference type="InterPro" id="IPR016181">
    <property type="entry name" value="Acyl_CoA_acyltransferase"/>
</dbReference>
<proteinExistence type="predicted"/>
<dbReference type="EMBL" id="JACATZ010000003">
    <property type="protein sequence ID" value="NWJ47921.1"/>
    <property type="molecule type" value="Genomic_DNA"/>
</dbReference>
<dbReference type="RefSeq" id="WP_341471697.1">
    <property type="nucleotide sequence ID" value="NZ_CP128400.1"/>
</dbReference>
<dbReference type="AlphaFoldDB" id="A0A8T7M7A0"/>
<keyword evidence="5" id="KW-1185">Reference proteome</keyword>
<name>A0A8T7M7A0_9CHLR</name>
<evidence type="ECO:0000313" key="2">
    <source>
        <dbReference type="EMBL" id="NWJ47921.1"/>
    </source>
</evidence>
<dbReference type="Pfam" id="PF00583">
    <property type="entry name" value="Acetyltransf_1"/>
    <property type="match status" value="1"/>
</dbReference>
<sequence>MENQPIITTYLQMLKAEEFIPAFIKDSQLSIVQACEPLPAFYRFLYGTVGRDYQWIDRLSWTDHQLNEYLASPNIAIWVAYYRGTPAGYIELASEASEPGTEIVYFGLIPQFHGYGIGKHLLSFGVQRAWEAQPERVWLHTCTLDGKYALNNYLKRGFNIYKEVLEPPTNPKVSIN</sequence>
<feature type="domain" description="N-acetyltransferase" evidence="1">
    <location>
        <begin position="27"/>
        <end position="176"/>
    </location>
</feature>
<organism evidence="2 4">
    <name type="scientific">Candidatus Chlorohelix allophototropha</name>
    <dbReference type="NCBI Taxonomy" id="3003348"/>
    <lineage>
        <taxon>Bacteria</taxon>
        <taxon>Bacillati</taxon>
        <taxon>Chloroflexota</taxon>
        <taxon>Chloroflexia</taxon>
        <taxon>Candidatus Chloroheliales</taxon>
        <taxon>Candidatus Chloroheliaceae</taxon>
        <taxon>Candidatus Chlorohelix</taxon>
    </lineage>
</organism>
<evidence type="ECO:0000313" key="3">
    <source>
        <dbReference type="EMBL" id="WJW69825.1"/>
    </source>
</evidence>
<dbReference type="Proteomes" id="UP000521676">
    <property type="component" value="Unassembled WGS sequence"/>
</dbReference>
<dbReference type="GO" id="GO:0016747">
    <property type="term" value="F:acyltransferase activity, transferring groups other than amino-acyl groups"/>
    <property type="evidence" value="ECO:0007669"/>
    <property type="project" value="InterPro"/>
</dbReference>